<evidence type="ECO:0000313" key="4">
    <source>
        <dbReference type="EMBL" id="MEG3438546.1"/>
    </source>
</evidence>
<protein>
    <submittedName>
        <fullName evidence="4">Peptidoglycan DD-metalloendopeptidase family protein</fullName>
    </submittedName>
</protein>
<dbReference type="SUPFAM" id="SSF51261">
    <property type="entry name" value="Duplicated hybrid motif"/>
    <property type="match status" value="1"/>
</dbReference>
<proteinExistence type="predicted"/>
<gene>
    <name evidence="4" type="ORF">V0288_15550</name>
</gene>
<dbReference type="Pfam" id="PF01551">
    <property type="entry name" value="Peptidase_M23"/>
    <property type="match status" value="1"/>
</dbReference>
<dbReference type="AlphaFoldDB" id="A0AAW9QYC0"/>
<feature type="domain" description="M23ase beta-sheet core" evidence="3">
    <location>
        <begin position="331"/>
        <end position="419"/>
    </location>
</feature>
<evidence type="ECO:0000313" key="5">
    <source>
        <dbReference type="Proteomes" id="UP001328733"/>
    </source>
</evidence>
<organism evidence="4 5">
    <name type="scientific">Pannus brasiliensis CCIBt3594</name>
    <dbReference type="NCBI Taxonomy" id="1427578"/>
    <lineage>
        <taxon>Bacteria</taxon>
        <taxon>Bacillati</taxon>
        <taxon>Cyanobacteriota</taxon>
        <taxon>Cyanophyceae</taxon>
        <taxon>Oscillatoriophycideae</taxon>
        <taxon>Chroococcales</taxon>
        <taxon>Microcystaceae</taxon>
        <taxon>Pannus</taxon>
    </lineage>
</organism>
<reference evidence="4 5" key="1">
    <citation type="submission" date="2024-01" db="EMBL/GenBank/DDBJ databases">
        <title>Genomic insights into the taxonomy and metabolism of the cyanobacterium Pannus brasiliensis CCIBt3594.</title>
        <authorList>
            <person name="Machado M."/>
            <person name="Botero N.B."/>
            <person name="Andreote A.P.D."/>
            <person name="Feitosa A.M.T."/>
            <person name="Popin R."/>
            <person name="Sivonen K."/>
            <person name="Fiore M.F."/>
        </authorList>
    </citation>
    <scope>NUCLEOTIDE SEQUENCE [LARGE SCALE GENOMIC DNA]</scope>
    <source>
        <strain evidence="4 5">CCIBt3594</strain>
    </source>
</reference>
<keyword evidence="5" id="KW-1185">Reference proteome</keyword>
<dbReference type="GO" id="GO:0004222">
    <property type="term" value="F:metalloendopeptidase activity"/>
    <property type="evidence" value="ECO:0007669"/>
    <property type="project" value="TreeGrafter"/>
</dbReference>
<sequence length="462" mass="49497">MRQSSVIRKFLFSNSSRTSLGVLGLISLALVGSIGLPNRATAGEVGTETVPTLKPPVPIAAETVSEPSGRLAIPENHRTDMPTLAPRQTASGKNNFIDTRNYAPPTEVVVTGRSGGCQTIARGGQLVGGRCAAAPVASAAPRQRQRLARVAKPLPPVNLTAIRRSRPDVRQTETVAVQPRRQRIIAENPVAVQPRRQRIIAENPVAVQPRRRIVTENVASRIAPTLVASTAPVRLAAPRVIPSEVGTVVPLNPPEWNGVKLALAPVTRPVEAYPTVEPAEESATIDRATSLSPTVSEQPQRTDLLFPLAIPARITSVFGWRQHPISGREAMHAGTDLGAPTGTPVLAAYPGEVVTADWVGGYGLMVILRHLDGTQESRYGHLSEINVTPGQHVEQGEMIGRVGSTGMSTGPHLHFEWRHLTEQGWTAVDAGLHLEFALDNLIQQMRIATTDPAPETNNPNQG</sequence>
<dbReference type="RefSeq" id="WP_332866026.1">
    <property type="nucleotide sequence ID" value="NZ_JBAFSM010000030.1"/>
</dbReference>
<dbReference type="InterPro" id="IPR016047">
    <property type="entry name" value="M23ase_b-sheet_dom"/>
</dbReference>
<dbReference type="InterPro" id="IPR011055">
    <property type="entry name" value="Dup_hybrid_motif"/>
</dbReference>
<comment type="caution">
    <text evidence="4">The sequence shown here is derived from an EMBL/GenBank/DDBJ whole genome shotgun (WGS) entry which is preliminary data.</text>
</comment>
<dbReference type="Proteomes" id="UP001328733">
    <property type="component" value="Unassembled WGS sequence"/>
</dbReference>
<feature type="region of interest" description="Disordered" evidence="2">
    <location>
        <begin position="72"/>
        <end position="99"/>
    </location>
</feature>
<name>A0AAW9QYC0_9CHRO</name>
<dbReference type="EMBL" id="JBAFSM010000030">
    <property type="protein sequence ID" value="MEG3438546.1"/>
    <property type="molecule type" value="Genomic_DNA"/>
</dbReference>
<evidence type="ECO:0000256" key="1">
    <source>
        <dbReference type="ARBA" id="ARBA00022729"/>
    </source>
</evidence>
<dbReference type="Gene3D" id="2.70.70.10">
    <property type="entry name" value="Glucose Permease (Domain IIA)"/>
    <property type="match status" value="1"/>
</dbReference>
<feature type="compositionally biased region" description="Polar residues" evidence="2">
    <location>
        <begin position="86"/>
        <end position="98"/>
    </location>
</feature>
<evidence type="ECO:0000259" key="3">
    <source>
        <dbReference type="Pfam" id="PF01551"/>
    </source>
</evidence>
<dbReference type="InterPro" id="IPR050570">
    <property type="entry name" value="Cell_wall_metabolism_enzyme"/>
</dbReference>
<dbReference type="PANTHER" id="PTHR21666">
    <property type="entry name" value="PEPTIDASE-RELATED"/>
    <property type="match status" value="1"/>
</dbReference>
<dbReference type="CDD" id="cd12797">
    <property type="entry name" value="M23_peptidase"/>
    <property type="match status" value="1"/>
</dbReference>
<accession>A0AAW9QYC0</accession>
<dbReference type="PANTHER" id="PTHR21666:SF289">
    <property type="entry name" value="L-ALA--D-GLU ENDOPEPTIDASE"/>
    <property type="match status" value="1"/>
</dbReference>
<keyword evidence="1" id="KW-0732">Signal</keyword>
<evidence type="ECO:0000256" key="2">
    <source>
        <dbReference type="SAM" id="MobiDB-lite"/>
    </source>
</evidence>